<dbReference type="eggNOG" id="COG2801">
    <property type="taxonomic scope" value="Bacteria"/>
</dbReference>
<dbReference type="PANTHER" id="PTHR46889:SF4">
    <property type="entry name" value="TRANSPOSASE INSO FOR INSERTION SEQUENCE ELEMENT IS911B-RELATED"/>
    <property type="match status" value="1"/>
</dbReference>
<dbReference type="SUPFAM" id="SSF53098">
    <property type="entry name" value="Ribonuclease H-like"/>
    <property type="match status" value="1"/>
</dbReference>
<dbReference type="EMBL" id="BAHC01000017">
    <property type="protein sequence ID" value="GAB88338.1"/>
    <property type="molecule type" value="Genomic_DNA"/>
</dbReference>
<dbReference type="Proteomes" id="UP000008363">
    <property type="component" value="Unassembled WGS sequence"/>
</dbReference>
<dbReference type="Pfam" id="PF13683">
    <property type="entry name" value="rve_3"/>
    <property type="match status" value="1"/>
</dbReference>
<dbReference type="InterPro" id="IPR001584">
    <property type="entry name" value="Integrase_cat-core"/>
</dbReference>
<feature type="domain" description="Integrase catalytic" evidence="1">
    <location>
        <begin position="93"/>
        <end position="285"/>
    </location>
</feature>
<reference evidence="2 3" key="1">
    <citation type="submission" date="2012-08" db="EMBL/GenBank/DDBJ databases">
        <title>Whole genome shotgun sequence of Gordonia rhizosphera NBRC 16068.</title>
        <authorList>
            <person name="Takarada H."/>
            <person name="Isaki S."/>
            <person name="Hosoyama A."/>
            <person name="Tsuchikane K."/>
            <person name="Katsumata H."/>
            <person name="Baba S."/>
            <person name="Ohji S."/>
            <person name="Yamazaki S."/>
            <person name="Fujita N."/>
        </authorList>
    </citation>
    <scope>NUCLEOTIDE SEQUENCE [LARGE SCALE GENOMIC DNA]</scope>
    <source>
        <strain evidence="2 3">NBRC 16068</strain>
    </source>
</reference>
<name>K6UY65_9ACTN</name>
<proteinExistence type="predicted"/>
<comment type="caution">
    <text evidence="2">The sequence shown here is derived from an EMBL/GenBank/DDBJ whole genome shotgun (WGS) entry which is preliminary data.</text>
</comment>
<organism evidence="2 3">
    <name type="scientific">Gordonia rhizosphera NBRC 16068</name>
    <dbReference type="NCBI Taxonomy" id="1108045"/>
    <lineage>
        <taxon>Bacteria</taxon>
        <taxon>Bacillati</taxon>
        <taxon>Actinomycetota</taxon>
        <taxon>Actinomycetes</taxon>
        <taxon>Mycobacteriales</taxon>
        <taxon>Gordoniaceae</taxon>
        <taxon>Gordonia</taxon>
    </lineage>
</organism>
<dbReference type="Gene3D" id="3.30.420.10">
    <property type="entry name" value="Ribonuclease H-like superfamily/Ribonuclease H"/>
    <property type="match status" value="1"/>
</dbReference>
<sequence length="315" mass="35408">MAADGPDGLVDQTPGGGPVHGILDAERAAIIDLYREWGQIDRSHRKLAHRGSRLELVHVSDSTVRRVLLAEGLVLEGNPAREPREKTPWPDWLEWKPNRVWAYDFTHFTRAKRAVIAVLDLVSRKWLATLCSAEETSTQVEACFWAALESEQLLEVIDARDTDQLRTALLSGEPEPLQDAIGAGQIPLLLAVSDNGPQMRSHTTREFLAGVHIAQHFGRPHTPTDQAWIETLFGHVKGEWPHLETITDPGTLDTELAVVREQYNTVRLHASIGYVTPDDEHEGRGEGYRQRRRDGLALARQKRLDYRRGQQGEPT</sequence>
<dbReference type="STRING" id="1108045.GORHZ_017_00010"/>
<dbReference type="AlphaFoldDB" id="K6UY65"/>
<evidence type="ECO:0000259" key="1">
    <source>
        <dbReference type="PROSITE" id="PS50994"/>
    </source>
</evidence>
<dbReference type="PANTHER" id="PTHR46889">
    <property type="entry name" value="TRANSPOSASE INSF FOR INSERTION SEQUENCE IS3B-RELATED"/>
    <property type="match status" value="1"/>
</dbReference>
<dbReference type="InterPro" id="IPR012337">
    <property type="entry name" value="RNaseH-like_sf"/>
</dbReference>
<dbReference type="GO" id="GO:0003676">
    <property type="term" value="F:nucleic acid binding"/>
    <property type="evidence" value="ECO:0007669"/>
    <property type="project" value="InterPro"/>
</dbReference>
<keyword evidence="3" id="KW-1185">Reference proteome</keyword>
<evidence type="ECO:0000313" key="2">
    <source>
        <dbReference type="EMBL" id="GAB88338.1"/>
    </source>
</evidence>
<dbReference type="GO" id="GO:0015074">
    <property type="term" value="P:DNA integration"/>
    <property type="evidence" value="ECO:0007669"/>
    <property type="project" value="InterPro"/>
</dbReference>
<protein>
    <submittedName>
        <fullName evidence="2">Putative transposase</fullName>
    </submittedName>
</protein>
<dbReference type="InterPro" id="IPR050900">
    <property type="entry name" value="Transposase_IS3/IS150/IS904"/>
</dbReference>
<evidence type="ECO:0000313" key="3">
    <source>
        <dbReference type="Proteomes" id="UP000008363"/>
    </source>
</evidence>
<dbReference type="PROSITE" id="PS50994">
    <property type="entry name" value="INTEGRASE"/>
    <property type="match status" value="1"/>
</dbReference>
<dbReference type="InterPro" id="IPR036397">
    <property type="entry name" value="RNaseH_sf"/>
</dbReference>
<gene>
    <name evidence="2" type="ORF">GORHZ_017_00010</name>
</gene>
<accession>K6UY65</accession>